<dbReference type="EMBL" id="ML178827">
    <property type="protein sequence ID" value="TFL00839.1"/>
    <property type="molecule type" value="Genomic_DNA"/>
</dbReference>
<evidence type="ECO:0000256" key="1">
    <source>
        <dbReference type="SAM" id="Phobius"/>
    </source>
</evidence>
<organism evidence="2 3">
    <name type="scientific">Pterulicium gracile</name>
    <dbReference type="NCBI Taxonomy" id="1884261"/>
    <lineage>
        <taxon>Eukaryota</taxon>
        <taxon>Fungi</taxon>
        <taxon>Dikarya</taxon>
        <taxon>Basidiomycota</taxon>
        <taxon>Agaricomycotina</taxon>
        <taxon>Agaricomycetes</taxon>
        <taxon>Agaricomycetidae</taxon>
        <taxon>Agaricales</taxon>
        <taxon>Pleurotineae</taxon>
        <taxon>Pterulaceae</taxon>
        <taxon>Pterulicium</taxon>
    </lineage>
</organism>
<evidence type="ECO:0000313" key="3">
    <source>
        <dbReference type="Proteomes" id="UP000305067"/>
    </source>
</evidence>
<keyword evidence="3" id="KW-1185">Reference proteome</keyword>
<protein>
    <submittedName>
        <fullName evidence="2">Uncharacterized protein</fullName>
    </submittedName>
</protein>
<sequence length="56" mass="6676">MMHQNIRFSGERTTFMYSRYVAGWTCTALFFPELSLFIAWHQHTLARKILKKAKNP</sequence>
<feature type="transmembrane region" description="Helical" evidence="1">
    <location>
        <begin position="20"/>
        <end position="40"/>
    </location>
</feature>
<reference evidence="2 3" key="1">
    <citation type="journal article" date="2019" name="Nat. Ecol. Evol.">
        <title>Megaphylogeny resolves global patterns of mushroom evolution.</title>
        <authorList>
            <person name="Varga T."/>
            <person name="Krizsan K."/>
            <person name="Foldi C."/>
            <person name="Dima B."/>
            <person name="Sanchez-Garcia M."/>
            <person name="Sanchez-Ramirez S."/>
            <person name="Szollosi G.J."/>
            <person name="Szarkandi J.G."/>
            <person name="Papp V."/>
            <person name="Albert L."/>
            <person name="Andreopoulos W."/>
            <person name="Angelini C."/>
            <person name="Antonin V."/>
            <person name="Barry K.W."/>
            <person name="Bougher N.L."/>
            <person name="Buchanan P."/>
            <person name="Buyck B."/>
            <person name="Bense V."/>
            <person name="Catcheside P."/>
            <person name="Chovatia M."/>
            <person name="Cooper J."/>
            <person name="Damon W."/>
            <person name="Desjardin D."/>
            <person name="Finy P."/>
            <person name="Geml J."/>
            <person name="Haridas S."/>
            <person name="Hughes K."/>
            <person name="Justo A."/>
            <person name="Karasinski D."/>
            <person name="Kautmanova I."/>
            <person name="Kiss B."/>
            <person name="Kocsube S."/>
            <person name="Kotiranta H."/>
            <person name="LaButti K.M."/>
            <person name="Lechner B.E."/>
            <person name="Liimatainen K."/>
            <person name="Lipzen A."/>
            <person name="Lukacs Z."/>
            <person name="Mihaltcheva S."/>
            <person name="Morgado L.N."/>
            <person name="Niskanen T."/>
            <person name="Noordeloos M.E."/>
            <person name="Ohm R.A."/>
            <person name="Ortiz-Santana B."/>
            <person name="Ovrebo C."/>
            <person name="Racz N."/>
            <person name="Riley R."/>
            <person name="Savchenko A."/>
            <person name="Shiryaev A."/>
            <person name="Soop K."/>
            <person name="Spirin V."/>
            <person name="Szebenyi C."/>
            <person name="Tomsovsky M."/>
            <person name="Tulloss R.E."/>
            <person name="Uehling J."/>
            <person name="Grigoriev I.V."/>
            <person name="Vagvolgyi C."/>
            <person name="Papp T."/>
            <person name="Martin F.M."/>
            <person name="Miettinen O."/>
            <person name="Hibbett D.S."/>
            <person name="Nagy L.G."/>
        </authorList>
    </citation>
    <scope>NUCLEOTIDE SEQUENCE [LARGE SCALE GENOMIC DNA]</scope>
    <source>
        <strain evidence="2 3">CBS 309.79</strain>
    </source>
</reference>
<keyword evidence="1" id="KW-0472">Membrane</keyword>
<name>A0A5C3QKX0_9AGAR</name>
<keyword evidence="1" id="KW-1133">Transmembrane helix</keyword>
<dbReference type="Proteomes" id="UP000305067">
    <property type="component" value="Unassembled WGS sequence"/>
</dbReference>
<dbReference type="AlphaFoldDB" id="A0A5C3QKX0"/>
<accession>A0A5C3QKX0</accession>
<keyword evidence="1" id="KW-0812">Transmembrane</keyword>
<proteinExistence type="predicted"/>
<evidence type="ECO:0000313" key="2">
    <source>
        <dbReference type="EMBL" id="TFL00839.1"/>
    </source>
</evidence>
<gene>
    <name evidence="2" type="ORF">BDV98DRAFT_568797</name>
</gene>